<dbReference type="Gene3D" id="3.40.800.20">
    <property type="entry name" value="Histone deacetylase domain"/>
    <property type="match status" value="1"/>
</dbReference>
<dbReference type="STRING" id="1353537.TP2_14155"/>
<dbReference type="InterPro" id="IPR023696">
    <property type="entry name" value="Ureohydrolase_dom_sf"/>
</dbReference>
<feature type="domain" description="Histone deacetylase" evidence="2">
    <location>
        <begin position="21"/>
        <end position="304"/>
    </location>
</feature>
<keyword evidence="4" id="KW-1185">Reference proteome</keyword>
<accession>A0A074JN13</accession>
<evidence type="ECO:0000259" key="2">
    <source>
        <dbReference type="Pfam" id="PF00850"/>
    </source>
</evidence>
<comment type="caution">
    <text evidence="3">The sequence shown here is derived from an EMBL/GenBank/DDBJ whole genome shotgun (WGS) entry which is preliminary data.</text>
</comment>
<sequence length="307" mass="32998">MSTLITITHEDCLGHDTGPYHRERPARLETVRAVIDRMGLPIVEALEASEADLLLGHDPRYLAALEEVFAREAHFDLDEDTHVSPGSRRAALLGAGGALQGVDLVLSGDTTRAFVATRPPGHHATRTRAMGFCIYGNAALAARHALERHGLSRVAVLDFDVHHGNGTQDILWDEQRTFFVSSHQEPETLWPGTGEASETGAHDNVLNLPLASGTGTQEMRAAWESALARLDAFAPELIILSAGFDAHRDDDISGLLWTGADYTWLTEAICAVAARHCDGRIVSCLEGGYHLPALAEGVEAHLGALAG</sequence>
<dbReference type="OrthoDB" id="9808367at2"/>
<dbReference type="AlphaFoldDB" id="A0A074JN13"/>
<proteinExistence type="inferred from homology"/>
<evidence type="ECO:0000313" key="4">
    <source>
        <dbReference type="Proteomes" id="UP000027432"/>
    </source>
</evidence>
<dbReference type="PANTHER" id="PTHR10625">
    <property type="entry name" value="HISTONE DEACETYLASE HDAC1-RELATED"/>
    <property type="match status" value="1"/>
</dbReference>
<reference evidence="3 4" key="1">
    <citation type="submission" date="2013-07" db="EMBL/GenBank/DDBJ databases">
        <title>Thioclava pacifica DSM 10166 Genome Sequencing.</title>
        <authorList>
            <person name="Lai Q."/>
            <person name="Shao Z."/>
        </authorList>
    </citation>
    <scope>NUCLEOTIDE SEQUENCE [LARGE SCALE GENOMIC DNA]</scope>
    <source>
        <strain evidence="3 4">DSM 10166</strain>
    </source>
</reference>
<dbReference type="InterPro" id="IPR037138">
    <property type="entry name" value="His_deacetylse_dom_sf"/>
</dbReference>
<dbReference type="Pfam" id="PF00850">
    <property type="entry name" value="Hist_deacetyl"/>
    <property type="match status" value="1"/>
</dbReference>
<gene>
    <name evidence="3" type="ORF">TP2_14155</name>
</gene>
<dbReference type="eggNOG" id="COG0123">
    <property type="taxonomic scope" value="Bacteria"/>
</dbReference>
<dbReference type="PRINTS" id="PR01270">
    <property type="entry name" value="HDASUPER"/>
</dbReference>
<dbReference type="CDD" id="cd11599">
    <property type="entry name" value="HDAC_classII_2"/>
    <property type="match status" value="1"/>
</dbReference>
<evidence type="ECO:0000313" key="3">
    <source>
        <dbReference type="EMBL" id="KEO50767.1"/>
    </source>
</evidence>
<dbReference type="RefSeq" id="WP_038079936.1">
    <property type="nucleotide sequence ID" value="NZ_AUND01000041.1"/>
</dbReference>
<evidence type="ECO:0000256" key="1">
    <source>
        <dbReference type="ARBA" id="ARBA00005947"/>
    </source>
</evidence>
<organism evidence="3 4">
    <name type="scientific">Thioclava pacifica DSM 10166</name>
    <dbReference type="NCBI Taxonomy" id="1353537"/>
    <lineage>
        <taxon>Bacteria</taxon>
        <taxon>Pseudomonadati</taxon>
        <taxon>Pseudomonadota</taxon>
        <taxon>Alphaproteobacteria</taxon>
        <taxon>Rhodobacterales</taxon>
        <taxon>Paracoccaceae</taxon>
        <taxon>Thioclava</taxon>
    </lineage>
</organism>
<name>A0A074JN13_9RHOB</name>
<dbReference type="SUPFAM" id="SSF52768">
    <property type="entry name" value="Arginase/deacetylase"/>
    <property type="match status" value="1"/>
</dbReference>
<comment type="similarity">
    <text evidence="1">Belongs to the histone deacetylase family.</text>
</comment>
<dbReference type="InterPro" id="IPR000286">
    <property type="entry name" value="HDACs"/>
</dbReference>
<dbReference type="Proteomes" id="UP000027432">
    <property type="component" value="Unassembled WGS sequence"/>
</dbReference>
<dbReference type="GO" id="GO:0040029">
    <property type="term" value="P:epigenetic regulation of gene expression"/>
    <property type="evidence" value="ECO:0007669"/>
    <property type="project" value="TreeGrafter"/>
</dbReference>
<dbReference type="GO" id="GO:0004407">
    <property type="term" value="F:histone deacetylase activity"/>
    <property type="evidence" value="ECO:0007669"/>
    <property type="project" value="TreeGrafter"/>
</dbReference>
<dbReference type="PANTHER" id="PTHR10625:SF10">
    <property type="entry name" value="HISTONE DEACETYLASE HDAC1"/>
    <property type="match status" value="1"/>
</dbReference>
<dbReference type="InterPro" id="IPR023801">
    <property type="entry name" value="His_deacetylse_dom"/>
</dbReference>
<dbReference type="EMBL" id="AUND01000041">
    <property type="protein sequence ID" value="KEO50767.1"/>
    <property type="molecule type" value="Genomic_DNA"/>
</dbReference>
<protein>
    <recommendedName>
        <fullName evidence="2">Histone deacetylase domain-containing protein</fullName>
    </recommendedName>
</protein>